<dbReference type="RefSeq" id="WP_093363815.1">
    <property type="nucleotide sequence ID" value="NZ_FOZZ01000002.1"/>
</dbReference>
<evidence type="ECO:0000313" key="3">
    <source>
        <dbReference type="Proteomes" id="UP000198785"/>
    </source>
</evidence>
<gene>
    <name evidence="2" type="ORF">SAMN05660206_102277</name>
</gene>
<keyword evidence="3" id="KW-1185">Reference proteome</keyword>
<keyword evidence="1" id="KW-0812">Transmembrane</keyword>
<evidence type="ECO:0008006" key="4">
    <source>
        <dbReference type="Google" id="ProtNLM"/>
    </source>
</evidence>
<sequence length="186" mass="21289">MNNFLKFILIVAIVAGLGWFVWKKMEPKEGVETNHQVLLERIESMGKLELVKYRFSDVVEHKNVNTYLPDASVLLIIKADAVGCIDLTKIKKEHIYTQHDSVSITLPRSEICYVKIDHEASKVYDTKMAFFREGKLVGEAFRSAEQEISRQVKKSDIMKQTEANALHVLKPFLEGLGFTKVTLNFE</sequence>
<dbReference type="OrthoDB" id="791023at2"/>
<dbReference type="EMBL" id="FOZZ01000002">
    <property type="protein sequence ID" value="SFS50337.1"/>
    <property type="molecule type" value="Genomic_DNA"/>
</dbReference>
<protein>
    <recommendedName>
        <fullName evidence="4">DUF4230 domain-containing protein</fullName>
    </recommendedName>
</protein>
<name>A0A1I6QCZ0_9SPHI</name>
<keyword evidence="1" id="KW-0472">Membrane</keyword>
<dbReference type="Proteomes" id="UP000198785">
    <property type="component" value="Unassembled WGS sequence"/>
</dbReference>
<dbReference type="AlphaFoldDB" id="A0A1I6QCZ0"/>
<reference evidence="2 3" key="1">
    <citation type="submission" date="2016-10" db="EMBL/GenBank/DDBJ databases">
        <authorList>
            <person name="de Groot N.N."/>
        </authorList>
    </citation>
    <scope>NUCLEOTIDE SEQUENCE [LARGE SCALE GENOMIC DNA]</scope>
    <source>
        <strain evidence="2 3">DSM 22789</strain>
    </source>
</reference>
<evidence type="ECO:0000313" key="2">
    <source>
        <dbReference type="EMBL" id="SFS50337.1"/>
    </source>
</evidence>
<organism evidence="2 3">
    <name type="scientific">Sphingobacterium wenxiniae</name>
    <dbReference type="NCBI Taxonomy" id="683125"/>
    <lineage>
        <taxon>Bacteria</taxon>
        <taxon>Pseudomonadati</taxon>
        <taxon>Bacteroidota</taxon>
        <taxon>Sphingobacteriia</taxon>
        <taxon>Sphingobacteriales</taxon>
        <taxon>Sphingobacteriaceae</taxon>
        <taxon>Sphingobacterium</taxon>
    </lineage>
</organism>
<dbReference type="Pfam" id="PF14014">
    <property type="entry name" value="DUF4230"/>
    <property type="match status" value="1"/>
</dbReference>
<proteinExistence type="predicted"/>
<keyword evidence="1" id="KW-1133">Transmembrane helix</keyword>
<dbReference type="InterPro" id="IPR025324">
    <property type="entry name" value="DUF4230"/>
</dbReference>
<dbReference type="STRING" id="683125.SAMN05660206_102277"/>
<evidence type="ECO:0000256" key="1">
    <source>
        <dbReference type="SAM" id="Phobius"/>
    </source>
</evidence>
<feature type="transmembrane region" description="Helical" evidence="1">
    <location>
        <begin position="6"/>
        <end position="22"/>
    </location>
</feature>
<accession>A0A1I6QCZ0</accession>